<dbReference type="InterPro" id="IPR000160">
    <property type="entry name" value="GGDEF_dom"/>
</dbReference>
<dbReference type="PROSITE" id="PS50110">
    <property type="entry name" value="RESPONSE_REGULATORY"/>
    <property type="match status" value="1"/>
</dbReference>
<dbReference type="FunFam" id="3.30.70.270:FF:000001">
    <property type="entry name" value="Diguanylate cyclase domain protein"/>
    <property type="match status" value="1"/>
</dbReference>
<dbReference type="Gene3D" id="3.40.50.2300">
    <property type="match status" value="1"/>
</dbReference>
<dbReference type="CDD" id="cd01949">
    <property type="entry name" value="GGDEF"/>
    <property type="match status" value="1"/>
</dbReference>
<dbReference type="Pfam" id="PF00563">
    <property type="entry name" value="EAL"/>
    <property type="match status" value="1"/>
</dbReference>
<dbReference type="InterPro" id="IPR013655">
    <property type="entry name" value="PAS_fold_3"/>
</dbReference>
<sequence>MGDGDFRILVTGDPGAWTPPGAGAGVSFVFEWVAGRGRVLAALRRDRYDAVLVDAAGPGSEGLDLARRIRRRYPALPVVMVLGPEAPGPLQEAAEAAGVLECVAAGALDRAFFRRLRGVLAALRAGREGARAMAARCEALARCLPPESWEWDLAAGTFTCSPALGTALGLGRGEAAAGDPEAFFARVHPDDRPRLEARIGMHLEGGNECWECDFRLRQADGAYRWVKGRGAAVRDGAGCPVRLLGGHEDHSTRESAGAEAVRAAFHDPLTDLPNRVLFLDRLGQCLRSAPRRRRRFAVLFLDLDGFKQVNDTFGHPAGDRVLREVGRRLLQCVRPGDTVARLGGDEFTVLVDGIRHIRDATRVAERIQRALEAPFPLGDRRVRVSASIGIAFGGQGAARAEDLIRDADMAMYRAKSLGKSRHEVFDVQLHALAAESERIEAQLRRAVEAGELQVFYQPIVTLRTGRVSGFEALVRWRHPERGLLEPEAFLPAAERAGLMERLDLWVLREASRQVHDWHRRMNGGPRLFLGVNIGGGTLSRPGFGGEVRRVLADTGLEPCRLRLEIADRSLLSDPAALAGALLDLAALDVQVGIDDFGAGDASLSLAALDRLPIHSLKIDPTFIRRVGEGDAGLEIAHAIVTLAHNLDMDVTAEGIESEAQLVHLRTVECDYGQGAVFSMPIEAAAAEGLIADRFRG</sequence>
<dbReference type="NCBIfam" id="TIGR00254">
    <property type="entry name" value="GGDEF"/>
    <property type="match status" value="1"/>
</dbReference>
<evidence type="ECO:0000313" key="6">
    <source>
        <dbReference type="EMBL" id="NDY41431.1"/>
    </source>
</evidence>
<dbReference type="InterPro" id="IPR000014">
    <property type="entry name" value="PAS"/>
</dbReference>
<feature type="domain" description="PAC" evidence="3">
    <location>
        <begin position="210"/>
        <end position="262"/>
    </location>
</feature>
<dbReference type="InterPro" id="IPR035919">
    <property type="entry name" value="EAL_sf"/>
</dbReference>
<dbReference type="PROSITE" id="PS50887">
    <property type="entry name" value="GGDEF"/>
    <property type="match status" value="1"/>
</dbReference>
<accession>A0A6N9TJJ7</accession>
<dbReference type="PANTHER" id="PTHR44757:SF2">
    <property type="entry name" value="BIOFILM ARCHITECTURE MAINTENANCE PROTEIN MBAA"/>
    <property type="match status" value="1"/>
</dbReference>
<dbReference type="CDD" id="cd00130">
    <property type="entry name" value="PAS"/>
    <property type="match status" value="1"/>
</dbReference>
<dbReference type="InterPro" id="IPR001633">
    <property type="entry name" value="EAL_dom"/>
</dbReference>
<dbReference type="PROSITE" id="PS50113">
    <property type="entry name" value="PAC"/>
    <property type="match status" value="1"/>
</dbReference>
<dbReference type="Pfam" id="PF08447">
    <property type="entry name" value="PAS_3"/>
    <property type="match status" value="1"/>
</dbReference>
<feature type="domain" description="GGDEF" evidence="5">
    <location>
        <begin position="294"/>
        <end position="427"/>
    </location>
</feature>
<dbReference type="InterPro" id="IPR000700">
    <property type="entry name" value="PAS-assoc_C"/>
</dbReference>
<evidence type="ECO:0000259" key="5">
    <source>
        <dbReference type="PROSITE" id="PS50887"/>
    </source>
</evidence>
<dbReference type="InterPro" id="IPR043128">
    <property type="entry name" value="Rev_trsase/Diguanyl_cyclase"/>
</dbReference>
<dbReference type="InterPro" id="IPR001789">
    <property type="entry name" value="Sig_transdc_resp-reg_receiver"/>
</dbReference>
<reference evidence="6 7" key="1">
    <citation type="submission" date="2020-02" db="EMBL/GenBank/DDBJ databases">
        <title>Comparative genomics of sulfur disproportionating microorganisms.</title>
        <authorList>
            <person name="Ward L.M."/>
            <person name="Bertran E."/>
            <person name="Johnston D.T."/>
        </authorList>
    </citation>
    <scope>NUCLEOTIDE SEQUENCE [LARGE SCALE GENOMIC DNA]</scope>
    <source>
        <strain evidence="6 7">DSM 100025</strain>
    </source>
</reference>
<organism evidence="6 7">
    <name type="scientific">Dissulfurirhabdus thermomarina</name>
    <dbReference type="NCBI Taxonomy" id="1765737"/>
    <lineage>
        <taxon>Bacteria</taxon>
        <taxon>Deltaproteobacteria</taxon>
        <taxon>Dissulfurirhabdaceae</taxon>
        <taxon>Dissulfurirhabdus</taxon>
    </lineage>
</organism>
<proteinExistence type="predicted"/>
<dbReference type="SUPFAM" id="SSF55073">
    <property type="entry name" value="Nucleotide cyclase"/>
    <property type="match status" value="1"/>
</dbReference>
<dbReference type="Gene3D" id="3.30.450.20">
    <property type="entry name" value="PAS domain"/>
    <property type="match status" value="1"/>
</dbReference>
<feature type="modified residue" description="4-aspartylphosphate" evidence="1">
    <location>
        <position position="54"/>
    </location>
</feature>
<dbReference type="InterPro" id="IPR035965">
    <property type="entry name" value="PAS-like_dom_sf"/>
</dbReference>
<evidence type="ECO:0000313" key="7">
    <source>
        <dbReference type="Proteomes" id="UP000469346"/>
    </source>
</evidence>
<dbReference type="CDD" id="cd01948">
    <property type="entry name" value="EAL"/>
    <property type="match status" value="1"/>
</dbReference>
<dbReference type="InterPro" id="IPR011006">
    <property type="entry name" value="CheY-like_superfamily"/>
</dbReference>
<dbReference type="SMART" id="SM00267">
    <property type="entry name" value="GGDEF"/>
    <property type="match status" value="1"/>
</dbReference>
<dbReference type="EMBL" id="JAAGRR010000004">
    <property type="protein sequence ID" value="NDY41431.1"/>
    <property type="molecule type" value="Genomic_DNA"/>
</dbReference>
<keyword evidence="1" id="KW-0597">Phosphoprotein</keyword>
<name>A0A6N9TJJ7_DISTH</name>
<evidence type="ECO:0000259" key="3">
    <source>
        <dbReference type="PROSITE" id="PS50113"/>
    </source>
</evidence>
<evidence type="ECO:0000259" key="4">
    <source>
        <dbReference type="PROSITE" id="PS50883"/>
    </source>
</evidence>
<evidence type="ECO:0000256" key="1">
    <source>
        <dbReference type="PROSITE-ProRule" id="PRU00169"/>
    </source>
</evidence>
<dbReference type="InterPro" id="IPR052155">
    <property type="entry name" value="Biofilm_reg_signaling"/>
</dbReference>
<gene>
    <name evidence="6" type="ORF">G3N55_01005</name>
</gene>
<dbReference type="SUPFAM" id="SSF141868">
    <property type="entry name" value="EAL domain-like"/>
    <property type="match status" value="1"/>
</dbReference>
<dbReference type="PROSITE" id="PS50883">
    <property type="entry name" value="EAL"/>
    <property type="match status" value="1"/>
</dbReference>
<dbReference type="InterPro" id="IPR029787">
    <property type="entry name" value="Nucleotide_cyclase"/>
</dbReference>
<feature type="domain" description="Response regulatory" evidence="2">
    <location>
        <begin position="1"/>
        <end position="120"/>
    </location>
</feature>
<dbReference type="Proteomes" id="UP000469346">
    <property type="component" value="Unassembled WGS sequence"/>
</dbReference>
<dbReference type="PANTHER" id="PTHR44757">
    <property type="entry name" value="DIGUANYLATE CYCLASE DGCP"/>
    <property type="match status" value="1"/>
</dbReference>
<dbReference type="GO" id="GO:0000160">
    <property type="term" value="P:phosphorelay signal transduction system"/>
    <property type="evidence" value="ECO:0007669"/>
    <property type="project" value="InterPro"/>
</dbReference>
<dbReference type="SUPFAM" id="SSF52172">
    <property type="entry name" value="CheY-like"/>
    <property type="match status" value="1"/>
</dbReference>
<evidence type="ECO:0000259" key="2">
    <source>
        <dbReference type="PROSITE" id="PS50110"/>
    </source>
</evidence>
<dbReference type="Gene3D" id="3.30.70.270">
    <property type="match status" value="1"/>
</dbReference>
<dbReference type="RefSeq" id="WP_163297591.1">
    <property type="nucleotide sequence ID" value="NZ_JAAGRR010000004.1"/>
</dbReference>
<protein>
    <submittedName>
        <fullName evidence="6">EAL domain-containing protein</fullName>
    </submittedName>
</protein>
<dbReference type="AlphaFoldDB" id="A0A6N9TJJ7"/>
<dbReference type="SMART" id="SM00086">
    <property type="entry name" value="PAC"/>
    <property type="match status" value="1"/>
</dbReference>
<dbReference type="SUPFAM" id="SSF55785">
    <property type="entry name" value="PYP-like sensor domain (PAS domain)"/>
    <property type="match status" value="1"/>
</dbReference>
<dbReference type="InterPro" id="IPR001610">
    <property type="entry name" value="PAC"/>
</dbReference>
<comment type="caution">
    <text evidence="6">The sequence shown here is derived from an EMBL/GenBank/DDBJ whole genome shotgun (WGS) entry which is preliminary data.</text>
</comment>
<feature type="domain" description="EAL" evidence="4">
    <location>
        <begin position="436"/>
        <end position="694"/>
    </location>
</feature>
<keyword evidence="7" id="KW-1185">Reference proteome</keyword>
<dbReference type="SMART" id="SM00052">
    <property type="entry name" value="EAL"/>
    <property type="match status" value="1"/>
</dbReference>
<dbReference type="Gene3D" id="3.20.20.450">
    <property type="entry name" value="EAL domain"/>
    <property type="match status" value="1"/>
</dbReference>
<dbReference type="Pfam" id="PF00990">
    <property type="entry name" value="GGDEF"/>
    <property type="match status" value="1"/>
</dbReference>